<keyword evidence="2" id="KW-1133">Transmembrane helix</keyword>
<dbReference type="Proteomes" id="UP000297597">
    <property type="component" value="Unassembled WGS sequence"/>
</dbReference>
<accession>A0A4Y7RSJ7</accession>
<keyword evidence="4" id="KW-1185">Reference proteome</keyword>
<comment type="caution">
    <text evidence="3">The sequence shown here is derived from an EMBL/GenBank/DDBJ whole genome shotgun (WGS) entry which is preliminary data.</text>
</comment>
<dbReference type="AlphaFoldDB" id="A0A4Y7RSJ7"/>
<dbReference type="PANTHER" id="PTHR42709">
    <property type="entry name" value="ALKALINE PHOSPHATASE LIKE PROTEIN"/>
    <property type="match status" value="1"/>
</dbReference>
<feature type="transmembrane region" description="Helical" evidence="2">
    <location>
        <begin position="95"/>
        <end position="114"/>
    </location>
</feature>
<protein>
    <recommendedName>
        <fullName evidence="5">Inner membrane protein YqaA</fullName>
    </recommendedName>
</protein>
<evidence type="ECO:0008006" key="5">
    <source>
        <dbReference type="Google" id="ProtNLM"/>
    </source>
</evidence>
<dbReference type="EMBL" id="QFFZ01000011">
    <property type="protein sequence ID" value="TEB11831.1"/>
    <property type="molecule type" value="Genomic_DNA"/>
</dbReference>
<evidence type="ECO:0000256" key="1">
    <source>
        <dbReference type="ARBA" id="ARBA00010792"/>
    </source>
</evidence>
<gene>
    <name evidence="3" type="ORF">Pmgp_01409</name>
</gene>
<feature type="transmembrane region" description="Helical" evidence="2">
    <location>
        <begin position="126"/>
        <end position="148"/>
    </location>
</feature>
<keyword evidence="2" id="KW-0812">Transmembrane</keyword>
<evidence type="ECO:0000313" key="3">
    <source>
        <dbReference type="EMBL" id="TEB11831.1"/>
    </source>
</evidence>
<comment type="similarity">
    <text evidence="1">Belongs to the DedA family.</text>
</comment>
<reference evidence="3 4" key="1">
    <citation type="journal article" date="2018" name="Environ. Microbiol.">
        <title>Novel energy conservation strategies and behaviour of Pelotomaculum schinkii driving syntrophic propionate catabolism.</title>
        <authorList>
            <person name="Hidalgo-Ahumada C.A.P."/>
            <person name="Nobu M.K."/>
            <person name="Narihiro T."/>
            <person name="Tamaki H."/>
            <person name="Liu W.T."/>
            <person name="Kamagata Y."/>
            <person name="Stams A.J.M."/>
            <person name="Imachi H."/>
            <person name="Sousa D.Z."/>
        </authorList>
    </citation>
    <scope>NUCLEOTIDE SEQUENCE [LARGE SCALE GENOMIC DNA]</scope>
    <source>
        <strain evidence="3 4">MGP</strain>
    </source>
</reference>
<dbReference type="OrthoDB" id="9810270at2"/>
<name>A0A4Y7RSJ7_9FIRM</name>
<feature type="transmembrane region" description="Helical" evidence="2">
    <location>
        <begin position="46"/>
        <end position="71"/>
    </location>
</feature>
<dbReference type="RefSeq" id="WP_134213287.1">
    <property type="nucleotide sequence ID" value="NZ_QFFZ01000011.1"/>
</dbReference>
<feature type="transmembrane region" description="Helical" evidence="2">
    <location>
        <begin position="14"/>
        <end position="39"/>
    </location>
</feature>
<sequence>MGFLNWLQNTDQGIFLFILSFANAIVLPVGPEVAFVPILMVSHEKFLSYAMYCVVGNVLGLMLIYTVSYFWSQTFMDRYISQEKIEKGVDVFSRYGPWALVIASMFPVFPYRILVIISGCLKQRAITVFSFLLLGKTLRFFGYGFLIAKLGESVTKYLR</sequence>
<keyword evidence="2" id="KW-0472">Membrane</keyword>
<dbReference type="InterPro" id="IPR051311">
    <property type="entry name" value="DedA_domain"/>
</dbReference>
<evidence type="ECO:0000313" key="4">
    <source>
        <dbReference type="Proteomes" id="UP000297597"/>
    </source>
</evidence>
<organism evidence="3 4">
    <name type="scientific">Pelotomaculum propionicicum</name>
    <dbReference type="NCBI Taxonomy" id="258475"/>
    <lineage>
        <taxon>Bacteria</taxon>
        <taxon>Bacillati</taxon>
        <taxon>Bacillota</taxon>
        <taxon>Clostridia</taxon>
        <taxon>Eubacteriales</taxon>
        <taxon>Desulfotomaculaceae</taxon>
        <taxon>Pelotomaculum</taxon>
    </lineage>
</organism>
<proteinExistence type="inferred from homology"/>
<evidence type="ECO:0000256" key="2">
    <source>
        <dbReference type="SAM" id="Phobius"/>
    </source>
</evidence>